<feature type="region of interest" description="Disordered" evidence="1">
    <location>
        <begin position="1"/>
        <end position="52"/>
    </location>
</feature>
<accession>A0A401QM61</accession>
<comment type="caution">
    <text evidence="2">The sequence shown here is derived from an EMBL/GenBank/DDBJ whole genome shotgun (WGS) entry which is preliminary data.</text>
</comment>
<evidence type="ECO:0000313" key="3">
    <source>
        <dbReference type="Proteomes" id="UP000288216"/>
    </source>
</evidence>
<dbReference type="EMBL" id="BFAA01279437">
    <property type="protein sequence ID" value="GCB86422.1"/>
    <property type="molecule type" value="Genomic_DNA"/>
</dbReference>
<evidence type="ECO:0000313" key="2">
    <source>
        <dbReference type="EMBL" id="GCB86422.1"/>
    </source>
</evidence>
<sequence>MVASSDVINPPPPLPVSDVPLRKAKTKEGKGPNARRKPKGPRALGTELKKKAKPKKVAPLKIKLGSFGSKRKRSSVCMIPHFLLFLLSRHLTLAL</sequence>
<dbReference type="AlphaFoldDB" id="A0A401QM61"/>
<reference evidence="2 3" key="1">
    <citation type="journal article" date="2018" name="Nat. Ecol. Evol.">
        <title>Shark genomes provide insights into elasmobranch evolution and the origin of vertebrates.</title>
        <authorList>
            <person name="Hara Y"/>
            <person name="Yamaguchi K"/>
            <person name="Onimaru K"/>
            <person name="Kadota M"/>
            <person name="Koyanagi M"/>
            <person name="Keeley SD"/>
            <person name="Tatsumi K"/>
            <person name="Tanaka K"/>
            <person name="Motone F"/>
            <person name="Kageyama Y"/>
            <person name="Nozu R"/>
            <person name="Adachi N"/>
            <person name="Nishimura O"/>
            <person name="Nakagawa R"/>
            <person name="Tanegashima C"/>
            <person name="Kiyatake I"/>
            <person name="Matsumoto R"/>
            <person name="Murakumo K"/>
            <person name="Nishida K"/>
            <person name="Terakita A"/>
            <person name="Kuratani S"/>
            <person name="Sato K"/>
            <person name="Hyodo S Kuraku.S."/>
        </authorList>
    </citation>
    <scope>NUCLEOTIDE SEQUENCE [LARGE SCALE GENOMIC DNA]</scope>
</reference>
<organism evidence="2 3">
    <name type="scientific">Scyliorhinus torazame</name>
    <name type="common">Cloudy catshark</name>
    <name type="synonym">Catulus torazame</name>
    <dbReference type="NCBI Taxonomy" id="75743"/>
    <lineage>
        <taxon>Eukaryota</taxon>
        <taxon>Metazoa</taxon>
        <taxon>Chordata</taxon>
        <taxon>Craniata</taxon>
        <taxon>Vertebrata</taxon>
        <taxon>Chondrichthyes</taxon>
        <taxon>Elasmobranchii</taxon>
        <taxon>Galeomorphii</taxon>
        <taxon>Galeoidea</taxon>
        <taxon>Carcharhiniformes</taxon>
        <taxon>Scyliorhinidae</taxon>
        <taxon>Scyliorhinus</taxon>
    </lineage>
</organism>
<keyword evidence="3" id="KW-1185">Reference proteome</keyword>
<name>A0A401QM61_SCYTO</name>
<gene>
    <name evidence="2" type="ORF">scyTo_0027070</name>
</gene>
<dbReference type="STRING" id="75743.A0A401QM61"/>
<evidence type="ECO:0000256" key="1">
    <source>
        <dbReference type="SAM" id="MobiDB-lite"/>
    </source>
</evidence>
<proteinExistence type="predicted"/>
<dbReference type="Proteomes" id="UP000288216">
    <property type="component" value="Unassembled WGS sequence"/>
</dbReference>
<protein>
    <submittedName>
        <fullName evidence="2">Uncharacterized protein</fullName>
    </submittedName>
</protein>